<dbReference type="Proteomes" id="UP000242715">
    <property type="component" value="Unassembled WGS sequence"/>
</dbReference>
<proteinExistence type="predicted"/>
<sequence length="145" mass="16019">MMQWGNAGIEAEAKLSMESSLVDNPLPTSKTHSDYFLQLWNSDVGKSFRMIKGKEIMSQSTVSETSSSKLESCSNNGSSALAHKSQEEQGSEYRPKLEDGIAGSESEYYEFLDSYDSALNRLLDEEIGFSAQSESFLDTLFGISD</sequence>
<gene>
    <name evidence="2" type="ORF">TSUD_291390</name>
</gene>
<reference evidence="3" key="1">
    <citation type="journal article" date="2017" name="Front. Plant Sci.">
        <title>Climate Clever Clovers: New Paradigm to Reduce the Environmental Footprint of Ruminants by Breeding Low Methanogenic Forages Utilizing Haplotype Variation.</title>
        <authorList>
            <person name="Kaur P."/>
            <person name="Appels R."/>
            <person name="Bayer P.E."/>
            <person name="Keeble-Gagnere G."/>
            <person name="Wang J."/>
            <person name="Hirakawa H."/>
            <person name="Shirasawa K."/>
            <person name="Vercoe P."/>
            <person name="Stefanova K."/>
            <person name="Durmic Z."/>
            <person name="Nichols P."/>
            <person name="Revell C."/>
            <person name="Isobe S.N."/>
            <person name="Edwards D."/>
            <person name="Erskine W."/>
        </authorList>
    </citation>
    <scope>NUCLEOTIDE SEQUENCE [LARGE SCALE GENOMIC DNA]</scope>
    <source>
        <strain evidence="3">cv. Daliak</strain>
    </source>
</reference>
<protein>
    <submittedName>
        <fullName evidence="2">Uncharacterized protein</fullName>
    </submittedName>
</protein>
<feature type="compositionally biased region" description="Basic and acidic residues" evidence="1">
    <location>
        <begin position="84"/>
        <end position="99"/>
    </location>
</feature>
<evidence type="ECO:0000256" key="1">
    <source>
        <dbReference type="SAM" id="MobiDB-lite"/>
    </source>
</evidence>
<keyword evidence="3" id="KW-1185">Reference proteome</keyword>
<dbReference type="OrthoDB" id="2143914at2759"/>
<name>A0A2Z6P9Z3_TRISU</name>
<dbReference type="EMBL" id="DF974109">
    <property type="protein sequence ID" value="GAU45255.1"/>
    <property type="molecule type" value="Genomic_DNA"/>
</dbReference>
<feature type="region of interest" description="Disordered" evidence="1">
    <location>
        <begin position="57"/>
        <end position="99"/>
    </location>
</feature>
<feature type="compositionally biased region" description="Low complexity" evidence="1">
    <location>
        <begin position="58"/>
        <end position="79"/>
    </location>
</feature>
<dbReference type="AlphaFoldDB" id="A0A2Z6P9Z3"/>
<organism evidence="2 3">
    <name type="scientific">Trifolium subterraneum</name>
    <name type="common">Subterranean clover</name>
    <dbReference type="NCBI Taxonomy" id="3900"/>
    <lineage>
        <taxon>Eukaryota</taxon>
        <taxon>Viridiplantae</taxon>
        <taxon>Streptophyta</taxon>
        <taxon>Embryophyta</taxon>
        <taxon>Tracheophyta</taxon>
        <taxon>Spermatophyta</taxon>
        <taxon>Magnoliopsida</taxon>
        <taxon>eudicotyledons</taxon>
        <taxon>Gunneridae</taxon>
        <taxon>Pentapetalae</taxon>
        <taxon>rosids</taxon>
        <taxon>fabids</taxon>
        <taxon>Fabales</taxon>
        <taxon>Fabaceae</taxon>
        <taxon>Papilionoideae</taxon>
        <taxon>50 kb inversion clade</taxon>
        <taxon>NPAAA clade</taxon>
        <taxon>Hologalegina</taxon>
        <taxon>IRL clade</taxon>
        <taxon>Trifolieae</taxon>
        <taxon>Trifolium</taxon>
    </lineage>
</organism>
<accession>A0A2Z6P9Z3</accession>
<evidence type="ECO:0000313" key="3">
    <source>
        <dbReference type="Proteomes" id="UP000242715"/>
    </source>
</evidence>
<evidence type="ECO:0000313" key="2">
    <source>
        <dbReference type="EMBL" id="GAU45255.1"/>
    </source>
</evidence>